<dbReference type="InterPro" id="IPR011576">
    <property type="entry name" value="Pyridox_Oxase_N"/>
</dbReference>
<dbReference type="PANTHER" id="PTHR35176">
    <property type="entry name" value="HEME OXYGENASE HI_0854-RELATED"/>
    <property type="match status" value="1"/>
</dbReference>
<dbReference type="EMBL" id="LSRF01000033">
    <property type="protein sequence ID" value="KXP10226.1"/>
    <property type="molecule type" value="Genomic_DNA"/>
</dbReference>
<dbReference type="PANTHER" id="PTHR35176:SF6">
    <property type="entry name" value="HEME OXYGENASE HI_0854-RELATED"/>
    <property type="match status" value="1"/>
</dbReference>
<feature type="domain" description="Pyridoxamine 5'-phosphate oxidase N-terminal" evidence="2">
    <location>
        <begin position="13"/>
        <end position="145"/>
    </location>
</feature>
<dbReference type="GO" id="GO:0070967">
    <property type="term" value="F:coenzyme F420 binding"/>
    <property type="evidence" value="ECO:0007669"/>
    <property type="project" value="TreeGrafter"/>
</dbReference>
<evidence type="ECO:0000259" key="2">
    <source>
        <dbReference type="Pfam" id="PF01243"/>
    </source>
</evidence>
<dbReference type="Pfam" id="PF01243">
    <property type="entry name" value="PNPOx_N"/>
    <property type="match status" value="1"/>
</dbReference>
<dbReference type="GO" id="GO:0016627">
    <property type="term" value="F:oxidoreductase activity, acting on the CH-CH group of donors"/>
    <property type="evidence" value="ECO:0007669"/>
    <property type="project" value="TreeGrafter"/>
</dbReference>
<keyword evidence="1" id="KW-0560">Oxidoreductase</keyword>
<comment type="caution">
    <text evidence="3">The sequence shown here is derived from an EMBL/GenBank/DDBJ whole genome shotgun (WGS) entry which is preliminary data.</text>
</comment>
<dbReference type="NCBIfam" id="TIGR03618">
    <property type="entry name" value="Rv1155_F420"/>
    <property type="match status" value="1"/>
</dbReference>
<dbReference type="RefSeq" id="WP_068571262.1">
    <property type="nucleotide sequence ID" value="NZ_LSRF01000033.1"/>
</dbReference>
<proteinExistence type="predicted"/>
<name>A0A138AI96_9ACTN</name>
<dbReference type="InterPro" id="IPR012349">
    <property type="entry name" value="Split_barrel_FMN-bd"/>
</dbReference>
<sequence length="165" mass="18390">MGNNQRGQIQMSEAEIEAFIERSRTATIATVGSSGVPHLVAMWYAVIDGDLWIETKAKSQKVVNLRRNAAMSASIESGQSYDQLRGVTFEGTAEIVEDEATVRAVCEQVYERYFGPYSEELEPAIDAMMNKRVAVRLRADRVRSWDHRKLGMPEMPVSGSTAAFL</sequence>
<organism evidence="3 4">
    <name type="scientific">Tsukamurella pseudospumae</name>
    <dbReference type="NCBI Taxonomy" id="239498"/>
    <lineage>
        <taxon>Bacteria</taxon>
        <taxon>Bacillati</taxon>
        <taxon>Actinomycetota</taxon>
        <taxon>Actinomycetes</taxon>
        <taxon>Mycobacteriales</taxon>
        <taxon>Tsukamurellaceae</taxon>
        <taxon>Tsukamurella</taxon>
    </lineage>
</organism>
<dbReference type="InterPro" id="IPR052019">
    <property type="entry name" value="F420H2_bilvrd_red/Heme_oxyg"/>
</dbReference>
<evidence type="ECO:0000313" key="3">
    <source>
        <dbReference type="EMBL" id="KXP10226.1"/>
    </source>
</evidence>
<dbReference type="OrthoDB" id="158738at2"/>
<dbReference type="STRING" id="239498.AXK60_07075"/>
<evidence type="ECO:0000256" key="1">
    <source>
        <dbReference type="ARBA" id="ARBA00023002"/>
    </source>
</evidence>
<accession>A0A138AI96</accession>
<reference evidence="4" key="1">
    <citation type="submission" date="2016-02" db="EMBL/GenBank/DDBJ databases">
        <authorList>
            <person name="Wen L."/>
            <person name="He K."/>
            <person name="Yang H."/>
        </authorList>
    </citation>
    <scope>NUCLEOTIDE SEQUENCE [LARGE SCALE GENOMIC DNA]</scope>
    <source>
        <strain evidence="4">JCM 15929</strain>
    </source>
</reference>
<evidence type="ECO:0000313" key="4">
    <source>
        <dbReference type="Proteomes" id="UP000070258"/>
    </source>
</evidence>
<dbReference type="AlphaFoldDB" id="A0A138AI96"/>
<dbReference type="GO" id="GO:0005829">
    <property type="term" value="C:cytosol"/>
    <property type="evidence" value="ECO:0007669"/>
    <property type="project" value="TreeGrafter"/>
</dbReference>
<dbReference type="SUPFAM" id="SSF50475">
    <property type="entry name" value="FMN-binding split barrel"/>
    <property type="match status" value="1"/>
</dbReference>
<protein>
    <submittedName>
        <fullName evidence="3">F420-dependent protein</fullName>
    </submittedName>
</protein>
<dbReference type="Proteomes" id="UP000070258">
    <property type="component" value="Unassembled WGS sequence"/>
</dbReference>
<dbReference type="Gene3D" id="2.30.110.10">
    <property type="entry name" value="Electron Transport, Fmn-binding Protein, Chain A"/>
    <property type="match status" value="1"/>
</dbReference>
<dbReference type="InterPro" id="IPR019920">
    <property type="entry name" value="F420-binding_dom_put"/>
</dbReference>
<gene>
    <name evidence="3" type="ORF">AXK60_07075</name>
</gene>